<dbReference type="Proteomes" id="UP000594263">
    <property type="component" value="Unplaced"/>
</dbReference>
<dbReference type="SMART" id="SM00463">
    <property type="entry name" value="SMR"/>
    <property type="match status" value="1"/>
</dbReference>
<dbReference type="NCBIfam" id="TIGR00756">
    <property type="entry name" value="PPR"/>
    <property type="match status" value="9"/>
</dbReference>
<dbReference type="AlphaFoldDB" id="A0A7N0UEX0"/>
<sequence length="695" mass="77499">MAYHLCSSPSSLLLERQQLPIPPPPLPPSNLRFRGLTHRPKLNFLSSQLSAAAATTQQLAHVAVGETVTGTSGGEDAQSESRKPVKKVNYVWVNPSSPRASKLRQSSYDARYASLVEVSKALDACEGVYEDVQRVVEGFGDNWIEQDAVVILNNMTNCETAPFVLRYFQGRLRLRREVVLYNVTLKVFRKCKNLPGAEKVFDEMLERNVVPDNVTFSTIISCARMSYLPEKAVEWFEKMSQFGCDPDEVTYSAMIDAYGRAGNVSKALGLYDRARSEKWRIDPVTFSTVIKIHGLSGNFDGCLNVYEEMKAVGAKPNLVLYNTLLDAMGRARRPWQAKSIYREMISNGLTPNWTTYAALLRAYGKARYAEDALQVYKEMKEKNMDLNIVLYNTVLAMCADVGHSEKALEIFEDMKASGVQPDSWTFSSLITIYSCSGKVVEAEGMLDQMLASGYEPNIFVLTSLIQCYGKVNQTDDVVRTFNRCVELGISPDDRFCGCLLNVLTQTPKEELGKLTSCIETANPKLGLVVRQLVGNQVEGGDFKKDASDLLNSVDIEVKKAYCNCLIDLCINLDLLERACELLELGLNLQIYRNLQTRSSLQWSLNLKSLSLGAALTALHVWMNDLSKALENGEELPAQLGINTGHGKHRYSEKGLAGVFESHLRELNAPFHESPEKVGWFLTTKIAAMSWLASRT</sequence>
<dbReference type="Gramene" id="Kaladp0065s0011.2.v1.1">
    <property type="protein sequence ID" value="Kaladp0065s0011.2.v1.1.CDS.1"/>
    <property type="gene ID" value="Kaladp0065s0011.v1.1"/>
</dbReference>
<feature type="domain" description="Smr" evidence="4">
    <location>
        <begin position="604"/>
        <end position="688"/>
    </location>
</feature>
<dbReference type="PROSITE" id="PS51375">
    <property type="entry name" value="PPR"/>
    <property type="match status" value="9"/>
</dbReference>
<feature type="repeat" description="PPR" evidence="3">
    <location>
        <begin position="352"/>
        <end position="386"/>
    </location>
</feature>
<feature type="repeat" description="PPR" evidence="3">
    <location>
        <begin position="317"/>
        <end position="351"/>
    </location>
</feature>
<dbReference type="InterPro" id="IPR002885">
    <property type="entry name" value="PPR_rpt"/>
</dbReference>
<evidence type="ECO:0000313" key="6">
    <source>
        <dbReference type="Proteomes" id="UP000594263"/>
    </source>
</evidence>
<feature type="repeat" description="PPR" evidence="3">
    <location>
        <begin position="212"/>
        <end position="246"/>
    </location>
</feature>
<dbReference type="FunFam" id="1.25.40.10:FF:000485">
    <property type="entry name" value="pentatricopeptide repeat-containing protein At4g16390, chloroplastic"/>
    <property type="match status" value="1"/>
</dbReference>
<feature type="repeat" description="PPR" evidence="3">
    <location>
        <begin position="177"/>
        <end position="211"/>
    </location>
</feature>
<evidence type="ECO:0000256" key="2">
    <source>
        <dbReference type="ARBA" id="ARBA00022737"/>
    </source>
</evidence>
<dbReference type="Pfam" id="PF17177">
    <property type="entry name" value="PPR_long"/>
    <property type="match status" value="1"/>
</dbReference>
<dbReference type="InterPro" id="IPR033443">
    <property type="entry name" value="PROP1-like_PPR_dom"/>
</dbReference>
<feature type="repeat" description="PPR" evidence="3">
    <location>
        <begin position="422"/>
        <end position="456"/>
    </location>
</feature>
<feature type="repeat" description="PPR" evidence="3">
    <location>
        <begin position="457"/>
        <end position="491"/>
    </location>
</feature>
<dbReference type="SUPFAM" id="SSF81901">
    <property type="entry name" value="HCP-like"/>
    <property type="match status" value="1"/>
</dbReference>
<accession>A0A7N0UEX0</accession>
<dbReference type="InterPro" id="IPR011990">
    <property type="entry name" value="TPR-like_helical_dom_sf"/>
</dbReference>
<dbReference type="PROSITE" id="PS50828">
    <property type="entry name" value="SMR"/>
    <property type="match status" value="1"/>
</dbReference>
<evidence type="ECO:0000313" key="5">
    <source>
        <dbReference type="EnsemblPlants" id="Kaladp0065s0011.2.v1.1.CDS.1"/>
    </source>
</evidence>
<dbReference type="EnsemblPlants" id="Kaladp0065s0011.2.v1.1">
    <property type="protein sequence ID" value="Kaladp0065s0011.2.v1.1.CDS.1"/>
    <property type="gene ID" value="Kaladp0065s0011.v1.1"/>
</dbReference>
<dbReference type="FunFam" id="1.25.40.10:FF:000509">
    <property type="entry name" value="Pentatricopeptide repeat-containing protein At4g16390, chloroplastic"/>
    <property type="match status" value="1"/>
</dbReference>
<proteinExistence type="inferred from homology"/>
<evidence type="ECO:0000256" key="3">
    <source>
        <dbReference type="PROSITE-ProRule" id="PRU00708"/>
    </source>
</evidence>
<dbReference type="GO" id="GO:0009570">
    <property type="term" value="C:chloroplast stroma"/>
    <property type="evidence" value="ECO:0007669"/>
    <property type="project" value="TreeGrafter"/>
</dbReference>
<feature type="repeat" description="PPR" evidence="3">
    <location>
        <begin position="247"/>
        <end position="281"/>
    </location>
</feature>
<dbReference type="FunFam" id="1.25.40.10:FF:000423">
    <property type="entry name" value="Pentatricopeptide repeat-containing protein, chloroplastic"/>
    <property type="match status" value="1"/>
</dbReference>
<evidence type="ECO:0000259" key="4">
    <source>
        <dbReference type="PROSITE" id="PS50828"/>
    </source>
</evidence>
<feature type="repeat" description="PPR" evidence="3">
    <location>
        <begin position="282"/>
        <end position="316"/>
    </location>
</feature>
<keyword evidence="2" id="KW-0677">Repeat</keyword>
<dbReference type="InterPro" id="IPR002625">
    <property type="entry name" value="Smr_dom"/>
</dbReference>
<dbReference type="Gene3D" id="1.25.40.10">
    <property type="entry name" value="Tetratricopeptide repeat domain"/>
    <property type="match status" value="3"/>
</dbReference>
<protein>
    <recommendedName>
        <fullName evidence="4">Smr domain-containing protein</fullName>
    </recommendedName>
</protein>
<dbReference type="Gramene" id="Kaladp0065s0011.1.v1.1">
    <property type="protein sequence ID" value="Kaladp0065s0011.1.v1.1.CDS.1"/>
    <property type="gene ID" value="Kaladp0065s0011.v1.1"/>
</dbReference>
<keyword evidence="6" id="KW-1185">Reference proteome</keyword>
<reference evidence="5" key="1">
    <citation type="submission" date="2021-01" db="UniProtKB">
        <authorList>
            <consortium name="EnsemblPlants"/>
        </authorList>
    </citation>
    <scope>IDENTIFICATION</scope>
</reference>
<dbReference type="GO" id="GO:0009658">
    <property type="term" value="P:chloroplast organization"/>
    <property type="evidence" value="ECO:0007669"/>
    <property type="project" value="EnsemblPlants"/>
</dbReference>
<dbReference type="Pfam" id="PF13041">
    <property type="entry name" value="PPR_2"/>
    <property type="match status" value="2"/>
</dbReference>
<feature type="repeat" description="PPR" evidence="3">
    <location>
        <begin position="387"/>
        <end position="421"/>
    </location>
</feature>
<dbReference type="GO" id="GO:0031425">
    <property type="term" value="P:chloroplast RNA processing"/>
    <property type="evidence" value="ECO:0007669"/>
    <property type="project" value="EnsemblPlants"/>
</dbReference>
<dbReference type="GO" id="GO:0042134">
    <property type="term" value="F:rRNA primary transcript binding"/>
    <property type="evidence" value="ECO:0007669"/>
    <property type="project" value="TreeGrafter"/>
</dbReference>
<name>A0A7N0UEX0_KALFE</name>
<dbReference type="PANTHER" id="PTHR47447">
    <property type="entry name" value="OS03G0856100 PROTEIN"/>
    <property type="match status" value="1"/>
</dbReference>
<dbReference type="Pfam" id="PF01535">
    <property type="entry name" value="PPR"/>
    <property type="match status" value="1"/>
</dbReference>
<dbReference type="GO" id="GO:0003729">
    <property type="term" value="F:mRNA binding"/>
    <property type="evidence" value="ECO:0007669"/>
    <property type="project" value="EnsemblPlants"/>
</dbReference>
<evidence type="ECO:0000256" key="1">
    <source>
        <dbReference type="ARBA" id="ARBA00007626"/>
    </source>
</evidence>
<dbReference type="OMA" id="RPWQAKK"/>
<dbReference type="Pfam" id="PF12854">
    <property type="entry name" value="PPR_1"/>
    <property type="match status" value="1"/>
</dbReference>
<dbReference type="EnsemblPlants" id="Kaladp0065s0011.1.v1.1">
    <property type="protein sequence ID" value="Kaladp0065s0011.1.v1.1.CDS.1"/>
    <property type="gene ID" value="Kaladp0065s0011.v1.1"/>
</dbReference>
<dbReference type="GO" id="GO:0045727">
    <property type="term" value="P:positive regulation of translation"/>
    <property type="evidence" value="ECO:0007669"/>
    <property type="project" value="EnsemblPlants"/>
</dbReference>
<comment type="similarity">
    <text evidence="1">Belongs to the PPR family. P subfamily.</text>
</comment>
<organism evidence="5 6">
    <name type="scientific">Kalanchoe fedtschenkoi</name>
    <name type="common">Lavender scallops</name>
    <name type="synonym">South American air plant</name>
    <dbReference type="NCBI Taxonomy" id="63787"/>
    <lineage>
        <taxon>Eukaryota</taxon>
        <taxon>Viridiplantae</taxon>
        <taxon>Streptophyta</taxon>
        <taxon>Embryophyta</taxon>
        <taxon>Tracheophyta</taxon>
        <taxon>Spermatophyta</taxon>
        <taxon>Magnoliopsida</taxon>
        <taxon>eudicotyledons</taxon>
        <taxon>Gunneridae</taxon>
        <taxon>Pentapetalae</taxon>
        <taxon>Saxifragales</taxon>
        <taxon>Crassulaceae</taxon>
        <taxon>Kalanchoe</taxon>
    </lineage>
</organism>
<dbReference type="PANTHER" id="PTHR47447:SF12">
    <property type="entry name" value="PENTATRICOPEPTIDE REPEAT-CONTAINING PROTEIN ATP4 HOMOLOG, CHLOROPLASTIC"/>
    <property type="match status" value="1"/>
</dbReference>